<feature type="transmembrane region" description="Helical" evidence="1">
    <location>
        <begin position="213"/>
        <end position="237"/>
    </location>
</feature>
<feature type="transmembrane region" description="Helical" evidence="1">
    <location>
        <begin position="180"/>
        <end position="201"/>
    </location>
</feature>
<proteinExistence type="predicted"/>
<keyword evidence="1" id="KW-1133">Transmembrane helix</keyword>
<evidence type="ECO:0000313" key="3">
    <source>
        <dbReference type="Proteomes" id="UP000236327"/>
    </source>
</evidence>
<dbReference type="AlphaFoldDB" id="A0A2K2G2R3"/>
<feature type="transmembrane region" description="Helical" evidence="1">
    <location>
        <begin position="336"/>
        <end position="354"/>
    </location>
</feature>
<keyword evidence="1" id="KW-0472">Membrane</keyword>
<name>A0A2K2G2R3_9SPHN</name>
<evidence type="ECO:0000256" key="1">
    <source>
        <dbReference type="SAM" id="Phobius"/>
    </source>
</evidence>
<reference evidence="2 3" key="1">
    <citation type="submission" date="2016-05" db="EMBL/GenBank/DDBJ databases">
        <title>Complete genome sequence of Novosphingobium guangzhouense SA925(T).</title>
        <authorList>
            <person name="Sha S."/>
        </authorList>
    </citation>
    <scope>NUCLEOTIDE SEQUENCE [LARGE SCALE GENOMIC DNA]</scope>
    <source>
        <strain evidence="2 3">SA925</strain>
    </source>
</reference>
<accession>A0A2K2G2R3</accession>
<keyword evidence="1" id="KW-0812">Transmembrane</keyword>
<dbReference type="EMBL" id="LYMM01000027">
    <property type="protein sequence ID" value="PNU05278.1"/>
    <property type="molecule type" value="Genomic_DNA"/>
</dbReference>
<dbReference type="OrthoDB" id="9786218at2"/>
<organism evidence="2 3">
    <name type="scientific">Novosphingobium guangzhouense</name>
    <dbReference type="NCBI Taxonomy" id="1850347"/>
    <lineage>
        <taxon>Bacteria</taxon>
        <taxon>Pseudomonadati</taxon>
        <taxon>Pseudomonadota</taxon>
        <taxon>Alphaproteobacteria</taxon>
        <taxon>Sphingomonadales</taxon>
        <taxon>Sphingomonadaceae</taxon>
        <taxon>Novosphingobium</taxon>
    </lineage>
</organism>
<feature type="transmembrane region" description="Helical" evidence="1">
    <location>
        <begin position="119"/>
        <end position="136"/>
    </location>
</feature>
<protein>
    <recommendedName>
        <fullName evidence="4">Glycosyltransferase RgtA/B/C/D-like domain-containing protein</fullName>
    </recommendedName>
</protein>
<evidence type="ECO:0000313" key="2">
    <source>
        <dbReference type="EMBL" id="PNU05278.1"/>
    </source>
</evidence>
<keyword evidence="3" id="KW-1185">Reference proteome</keyword>
<evidence type="ECO:0008006" key="4">
    <source>
        <dbReference type="Google" id="ProtNLM"/>
    </source>
</evidence>
<feature type="transmembrane region" description="Helical" evidence="1">
    <location>
        <begin position="257"/>
        <end position="281"/>
    </location>
</feature>
<feature type="transmembrane region" description="Helical" evidence="1">
    <location>
        <begin position="293"/>
        <end position="316"/>
    </location>
</feature>
<gene>
    <name evidence="2" type="ORF">A8V01_17000</name>
</gene>
<comment type="caution">
    <text evidence="2">The sequence shown here is derived from an EMBL/GenBank/DDBJ whole genome shotgun (WGS) entry which is preliminary data.</text>
</comment>
<sequence length="489" mass="52443">MIEQSDGAFQARPARARLLMALVPAGMLLTLLLRAVWDVDIFWQLKLGELIVDRGGPVPTEPFAALHAGEPLPAVAWAGQAVMASVRRIGGWDLLRLFDALCWLGGFWSVAAACRWKGASLQAVTIALALVFVAALPTASVRPQSFACLCFGLLLALQRLDLRPLPMVALGLPVLVAWQNLHPSVSVAVAALNLAAGAGWYRRMRGRASSGPWGLSALGLLAVAAMFATPDGASILATSAANAQASIAIGASEWFPIWIPANHANGLPVLAITLLTLWLIVRRGGRVDLGEAAVALGLTIMTLMAYRFVLFWAVAMVPVIARAAGSEGVRPGRSEWLAVLAPLVLVAVAAPLLAPTRFAPTLPIAAVEHLRKTGVRGTIYGDFPFGGVIIDTGYPDWKVAYDGRYYRYARQEWQYNGGIENGIVPLVDVVRKWNPAAFVLDEDHNAPLAEALSRSRAWQRIYAGEGGGRRIVVYVPRIIRRASPGSALR</sequence>
<feature type="transmembrane region" description="Helical" evidence="1">
    <location>
        <begin position="18"/>
        <end position="37"/>
    </location>
</feature>
<dbReference type="Proteomes" id="UP000236327">
    <property type="component" value="Unassembled WGS sequence"/>
</dbReference>